<comment type="subcellular location">
    <subcellularLocation>
        <location evidence="1">Cell membrane</location>
        <topology evidence="1">Multi-pass membrane protein</topology>
    </subcellularLocation>
</comment>
<protein>
    <recommendedName>
        <fullName evidence="7">ABC-2 type transporter transmembrane domain-containing protein</fullName>
    </recommendedName>
</protein>
<dbReference type="GO" id="GO:0005886">
    <property type="term" value="C:plasma membrane"/>
    <property type="evidence" value="ECO:0007669"/>
    <property type="project" value="UniProtKB-SubCell"/>
</dbReference>
<dbReference type="eggNOG" id="COG1668">
    <property type="taxonomic scope" value="Bacteria"/>
</dbReference>
<keyword evidence="2" id="KW-1003">Cell membrane</keyword>
<reference evidence="8 9" key="1">
    <citation type="journal article" date="2015" name="Stand. Genomic Sci.">
        <title>Complete genome sequence and description of Salinispira pacifica gen. nov., sp. nov., a novel spirochaete isolated form a hypersaline microbial mat.</title>
        <authorList>
            <person name="Ben Hania W."/>
            <person name="Joseph M."/>
            <person name="Schumann P."/>
            <person name="Bunk B."/>
            <person name="Fiebig A."/>
            <person name="Sproer C."/>
            <person name="Klenk H.P."/>
            <person name="Fardeau M.L."/>
            <person name="Spring S."/>
        </authorList>
    </citation>
    <scope>NUCLEOTIDE SEQUENCE [LARGE SCALE GENOMIC DNA]</scope>
    <source>
        <strain evidence="8 9">L21-RPul-D2</strain>
    </source>
</reference>
<evidence type="ECO:0000256" key="6">
    <source>
        <dbReference type="SAM" id="Phobius"/>
    </source>
</evidence>
<dbReference type="HOGENOM" id="CLU_046841_0_1_12"/>
<keyword evidence="9" id="KW-1185">Reference proteome</keyword>
<dbReference type="Proteomes" id="UP000018680">
    <property type="component" value="Chromosome"/>
</dbReference>
<dbReference type="PANTHER" id="PTHR30294">
    <property type="entry name" value="MEMBRANE COMPONENT OF ABC TRANSPORTER YHHJ-RELATED"/>
    <property type="match status" value="1"/>
</dbReference>
<feature type="transmembrane region" description="Helical" evidence="6">
    <location>
        <begin position="185"/>
        <end position="211"/>
    </location>
</feature>
<keyword evidence="5 6" id="KW-0472">Membrane</keyword>
<proteinExistence type="predicted"/>
<keyword evidence="3 6" id="KW-0812">Transmembrane</keyword>
<feature type="transmembrane region" description="Helical" evidence="6">
    <location>
        <begin position="277"/>
        <end position="295"/>
    </location>
</feature>
<dbReference type="AlphaFoldDB" id="V5WE08"/>
<dbReference type="STRING" id="1307761.L21SP2_0443"/>
<dbReference type="InterPro" id="IPR051449">
    <property type="entry name" value="ABC-2_transporter_component"/>
</dbReference>
<evidence type="ECO:0000259" key="7">
    <source>
        <dbReference type="Pfam" id="PF12698"/>
    </source>
</evidence>
<evidence type="ECO:0000313" key="9">
    <source>
        <dbReference type="Proteomes" id="UP000018680"/>
    </source>
</evidence>
<feature type="transmembrane region" description="Helical" evidence="6">
    <location>
        <begin position="21"/>
        <end position="44"/>
    </location>
</feature>
<feature type="transmembrane region" description="Helical" evidence="6">
    <location>
        <begin position="316"/>
        <end position="345"/>
    </location>
</feature>
<dbReference type="EMBL" id="CP006939">
    <property type="protein sequence ID" value="AHC13875.1"/>
    <property type="molecule type" value="Genomic_DNA"/>
</dbReference>
<keyword evidence="4 6" id="KW-1133">Transmembrane helix</keyword>
<evidence type="ECO:0000256" key="5">
    <source>
        <dbReference type="ARBA" id="ARBA00023136"/>
    </source>
</evidence>
<dbReference type="OrthoDB" id="9768837at2"/>
<evidence type="ECO:0000256" key="1">
    <source>
        <dbReference type="ARBA" id="ARBA00004651"/>
    </source>
</evidence>
<evidence type="ECO:0000256" key="3">
    <source>
        <dbReference type="ARBA" id="ARBA00022692"/>
    </source>
</evidence>
<evidence type="ECO:0000256" key="2">
    <source>
        <dbReference type="ARBA" id="ARBA00022475"/>
    </source>
</evidence>
<feature type="transmembrane region" description="Helical" evidence="6">
    <location>
        <begin position="365"/>
        <end position="389"/>
    </location>
</feature>
<evidence type="ECO:0000256" key="4">
    <source>
        <dbReference type="ARBA" id="ARBA00022989"/>
    </source>
</evidence>
<dbReference type="InterPro" id="IPR013525">
    <property type="entry name" value="ABC2_TM"/>
</dbReference>
<feature type="domain" description="ABC-2 type transporter transmembrane" evidence="7">
    <location>
        <begin position="21"/>
        <end position="386"/>
    </location>
</feature>
<dbReference type="PANTHER" id="PTHR30294:SF29">
    <property type="entry name" value="MULTIDRUG ABC TRANSPORTER PERMEASE YBHS-RELATED"/>
    <property type="match status" value="1"/>
</dbReference>
<dbReference type="Pfam" id="PF12698">
    <property type="entry name" value="ABC2_membrane_3"/>
    <property type="match status" value="1"/>
</dbReference>
<gene>
    <name evidence="8" type="ORF">L21SP2_0443</name>
</gene>
<dbReference type="GO" id="GO:0140359">
    <property type="term" value="F:ABC-type transporter activity"/>
    <property type="evidence" value="ECO:0007669"/>
    <property type="project" value="InterPro"/>
</dbReference>
<name>V5WE08_9SPIO</name>
<evidence type="ECO:0000313" key="8">
    <source>
        <dbReference type="EMBL" id="AHC13875.1"/>
    </source>
</evidence>
<dbReference type="KEGG" id="slr:L21SP2_0443"/>
<dbReference type="RefSeq" id="WP_024266807.1">
    <property type="nucleotide sequence ID" value="NC_023035.1"/>
</dbReference>
<organism evidence="8 9">
    <name type="scientific">Salinispira pacifica</name>
    <dbReference type="NCBI Taxonomy" id="1307761"/>
    <lineage>
        <taxon>Bacteria</taxon>
        <taxon>Pseudomonadati</taxon>
        <taxon>Spirochaetota</taxon>
        <taxon>Spirochaetia</taxon>
        <taxon>Spirochaetales</taxon>
        <taxon>Spirochaetaceae</taxon>
        <taxon>Salinispira</taxon>
    </lineage>
</organism>
<feature type="transmembrane region" description="Helical" evidence="6">
    <location>
        <begin position="232"/>
        <end position="257"/>
    </location>
</feature>
<accession>V5WE08</accession>
<sequence>MKSNKTWVIALQHLRTTALTKAFAVTTILGPFLILAISILPGLLANDPFTYDDDTRVALVRPDDESLFRNIENALEEGGGRIILEPVSGEDEGRKLLDEDEVTAMVALSEDLETIRYFSKTDTAYHIQQAVRGAVNSIAYQRKLEKYNIEPRVAEDLNSNPQFRFIRVGAAGDDDQGDDGFENTIFVVVTLTMLLYMTILFYGQVIARSVVLEKTSRTIDLMMSSVSSGQLMMGKILGIGTAGVIQYGIWIGALLLFSSVSRELWDIGLPASLQPGNLLILMVFFVLGFLLYAAFYSAIGAASKDEQQVGQLGMPLILFLIVPMMMIAPITISPGSSMAVGLSLFPLTSPLVMVMRSVAAAVPPFQVVLSAGILIASIFAVGYIAARIFRTGILMTGKKVRLSEVLRWIRE</sequence>